<dbReference type="Proteomes" id="UP000649232">
    <property type="component" value="Unassembled WGS sequence"/>
</dbReference>
<name>A0ABS0WDS8_9ALTE</name>
<evidence type="ECO:0000313" key="3">
    <source>
        <dbReference type="Proteomes" id="UP000649232"/>
    </source>
</evidence>
<feature type="signal peptide" evidence="1">
    <location>
        <begin position="1"/>
        <end position="28"/>
    </location>
</feature>
<accession>A0ABS0WDS8</accession>
<protein>
    <submittedName>
        <fullName evidence="2">Peptidase S10</fullName>
    </submittedName>
</protein>
<organism evidence="2 3">
    <name type="scientific">Paraglaciecola chathamensis</name>
    <dbReference type="NCBI Taxonomy" id="368405"/>
    <lineage>
        <taxon>Bacteria</taxon>
        <taxon>Pseudomonadati</taxon>
        <taxon>Pseudomonadota</taxon>
        <taxon>Gammaproteobacteria</taxon>
        <taxon>Alteromonadales</taxon>
        <taxon>Alteromonadaceae</taxon>
        <taxon>Paraglaciecola</taxon>
    </lineage>
</organism>
<dbReference type="Pfam" id="PF00450">
    <property type="entry name" value="Peptidase_S10"/>
    <property type="match status" value="1"/>
</dbReference>
<dbReference type="SUPFAM" id="SSF53474">
    <property type="entry name" value="alpha/beta-Hydrolases"/>
    <property type="match status" value="1"/>
</dbReference>
<proteinExistence type="predicted"/>
<feature type="chain" id="PRO_5045322496" evidence="1">
    <location>
        <begin position="29"/>
        <end position="512"/>
    </location>
</feature>
<dbReference type="InterPro" id="IPR001563">
    <property type="entry name" value="Peptidase_S10"/>
</dbReference>
<dbReference type="Gene3D" id="3.40.50.1820">
    <property type="entry name" value="alpha/beta hydrolase"/>
    <property type="match status" value="1"/>
</dbReference>
<reference evidence="2 3" key="1">
    <citation type="submission" date="2020-12" db="EMBL/GenBank/DDBJ databases">
        <title>Draft genome sequences of nine environmental bacterial isolates colonizing plastic.</title>
        <authorList>
            <person name="Borre I."/>
            <person name="Sonnenschein E.C."/>
        </authorList>
    </citation>
    <scope>NUCLEOTIDE SEQUENCE [LARGE SCALE GENOMIC DNA]</scope>
    <source>
        <strain evidence="2 3">IB30</strain>
    </source>
</reference>
<dbReference type="EMBL" id="JAEILT010000011">
    <property type="protein sequence ID" value="MBJ2136629.1"/>
    <property type="molecule type" value="Genomic_DNA"/>
</dbReference>
<dbReference type="InterPro" id="IPR029058">
    <property type="entry name" value="AB_hydrolase_fold"/>
</dbReference>
<sequence length="512" mass="56739">MQVLVPYIKPLIGIWLMSVAIHCHGATAQQNDSNVSPKVFTSEHKVKIAGTSLSYTAIAGETWLKDEQGLPTAAIWSTSYVKKGKSKRARPVTFIFNGGPGASSMGLHIGLLGPKIVELPDLVNGDDGVAPYNLIDNPNSLLAVSDLVFVDPVGTGFSHVIGKGKNQDFWSMGGDTQSMADFIHQWITDNQRWNSPKHILGLSYGTTRAVDVAYFLSAHYGMDVNSLMLLGSALEMAALSPVDNNFMAYFSFVPTMAAVAHFHGKAGQGKTLAEFTAEAETFVINELMPALIMGSRLSKEQKNQVAQRYADFTGLSRDYILKSNLKILIPNYRKELLRDQGLTLGRGDGRITGMEYNNAADSPLIGDPVDYKSSGIYGASFYQYLSTLGVEMDRKYNVWNTQVGKYWDWSPDIKAYSNPQRYRVAKRVGIIEVGSKLGKLMRWNTDLDVFVASGWYDLVTPLFDTKRTFSSNGIVPERVNIHHYSSGHRLWLDVPTQSELLNDLTNFYQLSE</sequence>
<dbReference type="RefSeq" id="WP_198824462.1">
    <property type="nucleotide sequence ID" value="NZ_JAEILT010000011.1"/>
</dbReference>
<evidence type="ECO:0000313" key="2">
    <source>
        <dbReference type="EMBL" id="MBJ2136629.1"/>
    </source>
</evidence>
<comment type="caution">
    <text evidence="2">The sequence shown here is derived from an EMBL/GenBank/DDBJ whole genome shotgun (WGS) entry which is preliminary data.</text>
</comment>
<gene>
    <name evidence="2" type="ORF">JEU11_09215</name>
</gene>
<evidence type="ECO:0000256" key="1">
    <source>
        <dbReference type="SAM" id="SignalP"/>
    </source>
</evidence>
<keyword evidence="1" id="KW-0732">Signal</keyword>